<proteinExistence type="predicted"/>
<organism evidence="1 2">
    <name type="scientific">Ornithinicoccus hortensis</name>
    <dbReference type="NCBI Taxonomy" id="82346"/>
    <lineage>
        <taxon>Bacteria</taxon>
        <taxon>Bacillati</taxon>
        <taxon>Actinomycetota</taxon>
        <taxon>Actinomycetes</taxon>
        <taxon>Micrococcales</taxon>
        <taxon>Intrasporangiaceae</taxon>
        <taxon>Ornithinicoccus</taxon>
    </lineage>
</organism>
<dbReference type="OrthoDB" id="4856332at2"/>
<accession>A0A542YWK7</accession>
<dbReference type="InterPro" id="IPR036249">
    <property type="entry name" value="Thioredoxin-like_sf"/>
</dbReference>
<comment type="caution">
    <text evidence="1">The sequence shown here is derived from an EMBL/GenBank/DDBJ whole genome shotgun (WGS) entry which is preliminary data.</text>
</comment>
<dbReference type="Proteomes" id="UP000319516">
    <property type="component" value="Unassembled WGS sequence"/>
</dbReference>
<protein>
    <recommendedName>
        <fullName evidence="3">2-hydroxychromene-2-carboxylate isomerase</fullName>
    </recommendedName>
</protein>
<evidence type="ECO:0000313" key="2">
    <source>
        <dbReference type="Proteomes" id="UP000319516"/>
    </source>
</evidence>
<gene>
    <name evidence="1" type="ORF">FB467_3607</name>
</gene>
<evidence type="ECO:0008006" key="3">
    <source>
        <dbReference type="Google" id="ProtNLM"/>
    </source>
</evidence>
<dbReference type="Gene3D" id="3.40.30.10">
    <property type="entry name" value="Glutaredoxin"/>
    <property type="match status" value="1"/>
</dbReference>
<name>A0A542YWK7_9MICO</name>
<dbReference type="AlphaFoldDB" id="A0A542YWK7"/>
<evidence type="ECO:0000313" key="1">
    <source>
        <dbReference type="EMBL" id="TQL52421.1"/>
    </source>
</evidence>
<sequence length="212" mass="22786">MDEVIYADFTSPAAYLAGLRLDALAAAGEPVPDWRPVAWHPRLPRTGLGLDAEGRANQQRAVERVRSLTDPREEFPASAPGFLPHPDGPISAYAEAYLAGVGPEVRRLLLHAYWAEHQDIGNPEVLRRLLAPALKSGHSRTDAVRNFGYAVSPARMPLSTLAFHLMRDWQQAWQALGTHPDVTLVAPGRPALTGAAALDALGVVGAPQTVSA</sequence>
<dbReference type="RefSeq" id="WP_141786298.1">
    <property type="nucleotide sequence ID" value="NZ_BAAAIK010000001.1"/>
</dbReference>
<keyword evidence="2" id="KW-1185">Reference proteome</keyword>
<reference evidence="1 2" key="1">
    <citation type="submission" date="2019-06" db="EMBL/GenBank/DDBJ databases">
        <title>Sequencing the genomes of 1000 actinobacteria strains.</title>
        <authorList>
            <person name="Klenk H.-P."/>
        </authorList>
    </citation>
    <scope>NUCLEOTIDE SEQUENCE [LARGE SCALE GENOMIC DNA]</scope>
    <source>
        <strain evidence="1 2">DSM 12335</strain>
    </source>
</reference>
<dbReference type="EMBL" id="VFOP01000001">
    <property type="protein sequence ID" value="TQL52421.1"/>
    <property type="molecule type" value="Genomic_DNA"/>
</dbReference>
<dbReference type="SUPFAM" id="SSF52833">
    <property type="entry name" value="Thioredoxin-like"/>
    <property type="match status" value="1"/>
</dbReference>